<evidence type="ECO:0000256" key="1">
    <source>
        <dbReference type="SAM" id="SignalP"/>
    </source>
</evidence>
<organism evidence="3 4">
    <name type="scientific">Paenibacillus protaetiae</name>
    <dbReference type="NCBI Taxonomy" id="2509456"/>
    <lineage>
        <taxon>Bacteria</taxon>
        <taxon>Bacillati</taxon>
        <taxon>Bacillota</taxon>
        <taxon>Bacilli</taxon>
        <taxon>Bacillales</taxon>
        <taxon>Paenibacillaceae</taxon>
        <taxon>Paenibacillus</taxon>
    </lineage>
</organism>
<dbReference type="RefSeq" id="WP_129440067.1">
    <property type="nucleotide sequence ID" value="NZ_CP035492.1"/>
</dbReference>
<dbReference type="Gene3D" id="3.40.190.10">
    <property type="entry name" value="Periplasmic binding protein-like II"/>
    <property type="match status" value="2"/>
</dbReference>
<evidence type="ECO:0000313" key="4">
    <source>
        <dbReference type="Proteomes" id="UP000293568"/>
    </source>
</evidence>
<dbReference type="PANTHER" id="PTHR31528:SF3">
    <property type="entry name" value="THIAMINE BIOSYNTHESIS PROTEIN HI_0357-RELATED"/>
    <property type="match status" value="1"/>
</dbReference>
<accession>A0A4P6EXH9</accession>
<evidence type="ECO:0000313" key="3">
    <source>
        <dbReference type="EMBL" id="QAY66459.1"/>
    </source>
</evidence>
<feature type="signal peptide" evidence="1">
    <location>
        <begin position="1"/>
        <end position="27"/>
    </location>
</feature>
<dbReference type="Pfam" id="PF09084">
    <property type="entry name" value="NMT1"/>
    <property type="match status" value="1"/>
</dbReference>
<dbReference type="OrthoDB" id="9815602at2"/>
<evidence type="ECO:0000259" key="2">
    <source>
        <dbReference type="Pfam" id="PF09084"/>
    </source>
</evidence>
<dbReference type="InterPro" id="IPR015168">
    <property type="entry name" value="SsuA/THI5"/>
</dbReference>
<keyword evidence="4" id="KW-1185">Reference proteome</keyword>
<dbReference type="InterPro" id="IPR027939">
    <property type="entry name" value="NMT1/THI5"/>
</dbReference>
<keyword evidence="3" id="KW-0808">Transferase</keyword>
<sequence>MKKTSRPKMFKLHAVVMAISVSALLLSACGNNNNSAVSAGTPEGGKVSAKVTTVTNWFAQAEHGGVYAALEEGFYKDAGLDMTITPGGPQISATQIVASGKAEFGMAQADEILLARQNGIPLVALFASFQTNPQGLVVHKDAGIASPDNLHGKSVYVSSGAGYWEYLKKAYSLSDVKQMAYTGSAAPFLADSNVVLQGYVTSEPFEMKNQNVDVDFLLNADFGYNPYGNVLFTTEDYLKKHGDVVKAFVEATAKGFEAYKTDYKTINEAIQKESPDMTTEKLTYASETMMPLVFDGDAKEHGVGYMSKERWETLAKQMTDTGLLDKMPDVSEVYTDEYFTK</sequence>
<protein>
    <submittedName>
        <fullName evidence="3">Myristoyl transferase</fullName>
    </submittedName>
</protein>
<dbReference type="GO" id="GO:0009228">
    <property type="term" value="P:thiamine biosynthetic process"/>
    <property type="evidence" value="ECO:0007669"/>
    <property type="project" value="InterPro"/>
</dbReference>
<dbReference type="KEGG" id="pprt:ET464_08585"/>
<dbReference type="EMBL" id="CP035492">
    <property type="protein sequence ID" value="QAY66459.1"/>
    <property type="molecule type" value="Genomic_DNA"/>
</dbReference>
<reference evidence="3 4" key="1">
    <citation type="submission" date="2019-01" db="EMBL/GenBank/DDBJ databases">
        <title>Genome sequencing of strain FW100M-2.</title>
        <authorList>
            <person name="Heo J."/>
            <person name="Kim S.-J."/>
            <person name="Kim J.-S."/>
            <person name="Hong S.-B."/>
            <person name="Kwon S.-W."/>
        </authorList>
    </citation>
    <scope>NUCLEOTIDE SEQUENCE [LARGE SCALE GENOMIC DNA]</scope>
    <source>
        <strain evidence="3 4">FW100M-2</strain>
    </source>
</reference>
<gene>
    <name evidence="3" type="ORF">ET464_08585</name>
</gene>
<keyword evidence="1" id="KW-0732">Signal</keyword>
<dbReference type="PANTHER" id="PTHR31528">
    <property type="entry name" value="4-AMINO-5-HYDROXYMETHYL-2-METHYLPYRIMIDINE PHOSPHATE SYNTHASE THI11-RELATED"/>
    <property type="match status" value="1"/>
</dbReference>
<feature type="chain" id="PRO_5038467272" evidence="1">
    <location>
        <begin position="28"/>
        <end position="341"/>
    </location>
</feature>
<dbReference type="SUPFAM" id="SSF53850">
    <property type="entry name" value="Periplasmic binding protein-like II"/>
    <property type="match status" value="1"/>
</dbReference>
<dbReference type="AlphaFoldDB" id="A0A4P6EXH9"/>
<dbReference type="Proteomes" id="UP000293568">
    <property type="component" value="Chromosome"/>
</dbReference>
<dbReference type="PROSITE" id="PS51257">
    <property type="entry name" value="PROKAR_LIPOPROTEIN"/>
    <property type="match status" value="1"/>
</dbReference>
<feature type="domain" description="SsuA/THI5-like" evidence="2">
    <location>
        <begin position="61"/>
        <end position="258"/>
    </location>
</feature>
<proteinExistence type="predicted"/>
<dbReference type="GO" id="GO:0016740">
    <property type="term" value="F:transferase activity"/>
    <property type="evidence" value="ECO:0007669"/>
    <property type="project" value="UniProtKB-KW"/>
</dbReference>
<name>A0A4P6EXH9_9BACL</name>